<sequence>MVKANENQLKYWGEKVANASSYLKGDALHWFEPFVRDYSTHTKKEDMKKATQDVYAGMNAFEEAIKGAFGDIDEERQNERKILQLKQTGPATKLD</sequence>
<organism evidence="1 2">
    <name type="scientific">Verticillium longisporum</name>
    <name type="common">Verticillium dahliae var. longisporum</name>
    <dbReference type="NCBI Taxonomy" id="100787"/>
    <lineage>
        <taxon>Eukaryota</taxon>
        <taxon>Fungi</taxon>
        <taxon>Dikarya</taxon>
        <taxon>Ascomycota</taxon>
        <taxon>Pezizomycotina</taxon>
        <taxon>Sordariomycetes</taxon>
        <taxon>Hypocreomycetidae</taxon>
        <taxon>Glomerellales</taxon>
        <taxon>Plectosphaerellaceae</taxon>
        <taxon>Verticillium</taxon>
    </lineage>
</organism>
<gene>
    <name evidence="1" type="ORF">BN1723_017860</name>
</gene>
<name>A0A0G4LEG9_VERLO</name>
<protein>
    <recommendedName>
        <fullName evidence="3">Retrotransposon gag domain-containing protein</fullName>
    </recommendedName>
</protein>
<proteinExistence type="predicted"/>
<accession>A0A0G4LEG9</accession>
<dbReference type="AlphaFoldDB" id="A0A0G4LEG9"/>
<dbReference type="Proteomes" id="UP000045706">
    <property type="component" value="Unassembled WGS sequence"/>
</dbReference>
<evidence type="ECO:0000313" key="2">
    <source>
        <dbReference type="Proteomes" id="UP000045706"/>
    </source>
</evidence>
<dbReference type="EMBL" id="CVQI01010902">
    <property type="protein sequence ID" value="CRK20289.1"/>
    <property type="molecule type" value="Genomic_DNA"/>
</dbReference>
<evidence type="ECO:0000313" key="1">
    <source>
        <dbReference type="EMBL" id="CRK20289.1"/>
    </source>
</evidence>
<evidence type="ECO:0008006" key="3">
    <source>
        <dbReference type="Google" id="ProtNLM"/>
    </source>
</evidence>
<reference evidence="2" key="1">
    <citation type="submission" date="2015-05" db="EMBL/GenBank/DDBJ databases">
        <authorList>
            <person name="Fogelqvist Johan"/>
        </authorList>
    </citation>
    <scope>NUCLEOTIDE SEQUENCE [LARGE SCALE GENOMIC DNA]</scope>
</reference>